<protein>
    <submittedName>
        <fullName evidence="1">Uncharacterized protein</fullName>
    </submittedName>
</protein>
<accession>A0A067RGF9</accession>
<evidence type="ECO:0000313" key="2">
    <source>
        <dbReference type="Proteomes" id="UP000027135"/>
    </source>
</evidence>
<reference evidence="1 2" key="1">
    <citation type="journal article" date="2014" name="Nat. Commun.">
        <title>Molecular traces of alternative social organization in a termite genome.</title>
        <authorList>
            <person name="Terrapon N."/>
            <person name="Li C."/>
            <person name="Robertson H.M."/>
            <person name="Ji L."/>
            <person name="Meng X."/>
            <person name="Booth W."/>
            <person name="Chen Z."/>
            <person name="Childers C.P."/>
            <person name="Glastad K.M."/>
            <person name="Gokhale K."/>
            <person name="Gowin J."/>
            <person name="Gronenberg W."/>
            <person name="Hermansen R.A."/>
            <person name="Hu H."/>
            <person name="Hunt B.G."/>
            <person name="Huylmans A.K."/>
            <person name="Khalil S.M."/>
            <person name="Mitchell R.D."/>
            <person name="Munoz-Torres M.C."/>
            <person name="Mustard J.A."/>
            <person name="Pan H."/>
            <person name="Reese J.T."/>
            <person name="Scharf M.E."/>
            <person name="Sun F."/>
            <person name="Vogel H."/>
            <person name="Xiao J."/>
            <person name="Yang W."/>
            <person name="Yang Z."/>
            <person name="Yang Z."/>
            <person name="Zhou J."/>
            <person name="Zhu J."/>
            <person name="Brent C.S."/>
            <person name="Elsik C.G."/>
            <person name="Goodisman M.A."/>
            <person name="Liberles D.A."/>
            <person name="Roe R.M."/>
            <person name="Vargo E.L."/>
            <person name="Vilcinskas A."/>
            <person name="Wang J."/>
            <person name="Bornberg-Bauer E."/>
            <person name="Korb J."/>
            <person name="Zhang G."/>
            <person name="Liebig J."/>
        </authorList>
    </citation>
    <scope>NUCLEOTIDE SEQUENCE [LARGE SCALE GENOMIC DNA]</scope>
    <source>
        <tissue evidence="1">Whole organism</tissue>
    </source>
</reference>
<sequence>MMYALCVSACANTSFDDGDKMLHSDQPAFCMAIPCTIMRCRWKLDLRLNTLLHRSHLVSPR</sequence>
<dbReference type="AlphaFoldDB" id="A0A067RGF9"/>
<dbReference type="EMBL" id="KK852655">
    <property type="protein sequence ID" value="KDR19301.1"/>
    <property type="molecule type" value="Genomic_DNA"/>
</dbReference>
<proteinExistence type="predicted"/>
<organism evidence="1 2">
    <name type="scientific">Zootermopsis nevadensis</name>
    <name type="common">Dampwood termite</name>
    <dbReference type="NCBI Taxonomy" id="136037"/>
    <lineage>
        <taxon>Eukaryota</taxon>
        <taxon>Metazoa</taxon>
        <taxon>Ecdysozoa</taxon>
        <taxon>Arthropoda</taxon>
        <taxon>Hexapoda</taxon>
        <taxon>Insecta</taxon>
        <taxon>Pterygota</taxon>
        <taxon>Neoptera</taxon>
        <taxon>Polyneoptera</taxon>
        <taxon>Dictyoptera</taxon>
        <taxon>Blattodea</taxon>
        <taxon>Blattoidea</taxon>
        <taxon>Termitoidae</taxon>
        <taxon>Termopsidae</taxon>
        <taxon>Zootermopsis</taxon>
    </lineage>
</organism>
<keyword evidence="2" id="KW-1185">Reference proteome</keyword>
<gene>
    <name evidence="1" type="ORF">L798_06096</name>
</gene>
<evidence type="ECO:0000313" key="1">
    <source>
        <dbReference type="EMBL" id="KDR19301.1"/>
    </source>
</evidence>
<name>A0A067RGF9_ZOONE</name>
<dbReference type="Proteomes" id="UP000027135">
    <property type="component" value="Unassembled WGS sequence"/>
</dbReference>
<dbReference type="InParanoid" id="A0A067RGF9"/>